<proteinExistence type="predicted"/>
<gene>
    <name evidence="2" type="ORF">MHBO_004593</name>
</gene>
<dbReference type="EMBL" id="JBDODL010004502">
    <property type="protein sequence ID" value="MES1923059.1"/>
    <property type="molecule type" value="Genomic_DNA"/>
</dbReference>
<protein>
    <submittedName>
        <fullName evidence="2">Uncharacterized protein</fullName>
    </submittedName>
</protein>
<evidence type="ECO:0000313" key="3">
    <source>
        <dbReference type="Proteomes" id="UP001439008"/>
    </source>
</evidence>
<keyword evidence="3" id="KW-1185">Reference proteome</keyword>
<feature type="chain" id="PRO_5045924641" evidence="1">
    <location>
        <begin position="21"/>
        <end position="193"/>
    </location>
</feature>
<reference evidence="2 3" key="1">
    <citation type="journal article" date="2024" name="BMC Biol.">
        <title>Comparative genomics of Ascetosporea gives new insight into the evolutionary basis for animal parasitism in Rhizaria.</title>
        <authorList>
            <person name="Hiltunen Thoren M."/>
            <person name="Onut-Brannstrom I."/>
            <person name="Alfjorden A."/>
            <person name="Peckova H."/>
            <person name="Swords F."/>
            <person name="Hooper C."/>
            <person name="Holzer A.S."/>
            <person name="Bass D."/>
            <person name="Burki F."/>
        </authorList>
    </citation>
    <scope>NUCLEOTIDE SEQUENCE [LARGE SCALE GENOMIC DNA]</scope>
    <source>
        <strain evidence="2">20-A016</strain>
    </source>
</reference>
<organism evidence="2 3">
    <name type="scientific">Bonamia ostreae</name>
    <dbReference type="NCBI Taxonomy" id="126728"/>
    <lineage>
        <taxon>Eukaryota</taxon>
        <taxon>Sar</taxon>
        <taxon>Rhizaria</taxon>
        <taxon>Endomyxa</taxon>
        <taxon>Ascetosporea</taxon>
        <taxon>Haplosporida</taxon>
        <taxon>Bonamia</taxon>
    </lineage>
</organism>
<sequence length="193" mass="21602">MSISYLFCVFILLNLHFNVADDECTNTDVVPPLKLTGSNTDYTANETAVAAKCTEGNMKDGFELFCLNSTWRFDDSDPYTSVTQESSDKFCEVDNCNLSDVKPPIVLVNQMVQEAKNDTSYAANCAEGDNTELFYLYCFKKVWYINEGEKNDPDNVVMNETTSNEFCRTDNAANTQIPMFSTTLFAILLLIAG</sequence>
<name>A0ABV2ATS2_9EUKA</name>
<accession>A0ABV2ATS2</accession>
<evidence type="ECO:0000313" key="2">
    <source>
        <dbReference type="EMBL" id="MES1923059.1"/>
    </source>
</evidence>
<comment type="caution">
    <text evidence="2">The sequence shown here is derived from an EMBL/GenBank/DDBJ whole genome shotgun (WGS) entry which is preliminary data.</text>
</comment>
<feature type="signal peptide" evidence="1">
    <location>
        <begin position="1"/>
        <end position="20"/>
    </location>
</feature>
<dbReference type="Proteomes" id="UP001439008">
    <property type="component" value="Unassembled WGS sequence"/>
</dbReference>
<evidence type="ECO:0000256" key="1">
    <source>
        <dbReference type="SAM" id="SignalP"/>
    </source>
</evidence>
<keyword evidence="1" id="KW-0732">Signal</keyword>